<reference evidence="1" key="1">
    <citation type="journal article" date="2012" name="PLoS ONE">
        <title>Gene sets for utilization of primary and secondary nutrition supplies in the distal gut of endangered iberian lynx.</title>
        <authorList>
            <person name="Alcaide M."/>
            <person name="Messina E."/>
            <person name="Richter M."/>
            <person name="Bargiela R."/>
            <person name="Peplies J."/>
            <person name="Huws S.A."/>
            <person name="Newbold C.J."/>
            <person name="Golyshin P.N."/>
            <person name="Simon M.A."/>
            <person name="Lopez G."/>
            <person name="Yakimov M.M."/>
            <person name="Ferrer M."/>
        </authorList>
    </citation>
    <scope>NUCLEOTIDE SEQUENCE</scope>
</reference>
<sequence length="40" mass="4230">MFCNVICNVGRSSNHQIIAALTCSYQVSFPLLGGSSLQGL</sequence>
<dbReference type="EMBL" id="AMCI01005613">
    <property type="protein sequence ID" value="EJW95776.1"/>
    <property type="molecule type" value="Genomic_DNA"/>
</dbReference>
<protein>
    <submittedName>
        <fullName evidence="1">Uncharacterized protein</fullName>
    </submittedName>
</protein>
<dbReference type="AlphaFoldDB" id="J9FLI7"/>
<comment type="caution">
    <text evidence="1">The sequence shown here is derived from an EMBL/GenBank/DDBJ whole genome shotgun (WGS) entry which is preliminary data.</text>
</comment>
<evidence type="ECO:0000313" key="1">
    <source>
        <dbReference type="EMBL" id="EJW95776.1"/>
    </source>
</evidence>
<organism evidence="1">
    <name type="scientific">gut metagenome</name>
    <dbReference type="NCBI Taxonomy" id="749906"/>
    <lineage>
        <taxon>unclassified sequences</taxon>
        <taxon>metagenomes</taxon>
        <taxon>organismal metagenomes</taxon>
    </lineage>
</organism>
<gene>
    <name evidence="1" type="ORF">EVA_16117</name>
</gene>
<proteinExistence type="predicted"/>
<name>J9FLI7_9ZZZZ</name>
<accession>J9FLI7</accession>